<protein>
    <submittedName>
        <fullName evidence="1">Uncharacterized protein</fullName>
    </submittedName>
</protein>
<sequence length="36" mass="4311">MDFFMLNLITINLSLRIKSYNKGLRKSKVIKRDEKP</sequence>
<dbReference type="KEGG" id="shg:Sph21_3751"/>
<accession>F4C4C5</accession>
<gene>
    <name evidence="1" type="ordered locus">Sph21_3751</name>
</gene>
<proteinExistence type="predicted"/>
<organism evidence="1">
    <name type="scientific">Sphingobacterium sp. (strain 21)</name>
    <dbReference type="NCBI Taxonomy" id="743722"/>
    <lineage>
        <taxon>Bacteria</taxon>
        <taxon>Pseudomonadati</taxon>
        <taxon>Bacteroidota</taxon>
        <taxon>Sphingobacteriia</taxon>
        <taxon>Sphingobacteriales</taxon>
        <taxon>Sphingobacteriaceae</taxon>
        <taxon>Sphingobacterium</taxon>
    </lineage>
</organism>
<reference evidence="1" key="1">
    <citation type="submission" date="2011-03" db="EMBL/GenBank/DDBJ databases">
        <title>Complete sequence of Sphingobacterium sp. 21.</title>
        <authorList>
            <consortium name="US DOE Joint Genome Institute"/>
            <person name="Lucas S."/>
            <person name="Copeland A."/>
            <person name="Lapidus A."/>
            <person name="Cheng J.-F."/>
            <person name="Goodwin L."/>
            <person name="Pitluck S."/>
            <person name="Davenport K."/>
            <person name="Detter J.C."/>
            <person name="Han C."/>
            <person name="Tapia R."/>
            <person name="Land M."/>
            <person name="Hauser L."/>
            <person name="Kyrpides N."/>
            <person name="Ivanova N."/>
            <person name="Ovchinnikova G."/>
            <person name="Pagani I."/>
            <person name="Siebers A.K."/>
            <person name="Allgaier M."/>
            <person name="Thelen M.P."/>
            <person name="Hugenholtz P."/>
            <person name="Woyke T."/>
        </authorList>
    </citation>
    <scope>NUCLEOTIDE SEQUENCE</scope>
    <source>
        <strain evidence="1">21</strain>
    </source>
</reference>
<dbReference type="STRING" id="743722.Sph21_3751"/>
<dbReference type="AlphaFoldDB" id="F4C4C5"/>
<evidence type="ECO:0000313" key="1">
    <source>
        <dbReference type="EMBL" id="ADZ80287.1"/>
    </source>
</evidence>
<dbReference type="EMBL" id="CP002584">
    <property type="protein sequence ID" value="ADZ80287.1"/>
    <property type="molecule type" value="Genomic_DNA"/>
</dbReference>
<name>F4C4C5_SPHS2</name>
<dbReference type="HOGENOM" id="CLU_3358551_0_0_10"/>